<comment type="caution">
    <text evidence="1">The sequence shown here is derived from an EMBL/GenBank/DDBJ whole genome shotgun (WGS) entry which is preliminary data.</text>
</comment>
<keyword evidence="2" id="KW-1185">Reference proteome</keyword>
<proteinExistence type="predicted"/>
<dbReference type="Proteomes" id="UP001442494">
    <property type="component" value="Unassembled WGS sequence"/>
</dbReference>
<dbReference type="EMBL" id="JAMPKK010000002">
    <property type="protein sequence ID" value="MEP0863257.1"/>
    <property type="molecule type" value="Genomic_DNA"/>
</dbReference>
<dbReference type="RefSeq" id="WP_190428001.1">
    <property type="nucleotide sequence ID" value="NZ_JAMPKK010000002.1"/>
</dbReference>
<name>A0ABV0JKP1_9CYAN</name>
<protein>
    <submittedName>
        <fullName evidence="1">Uncharacterized protein</fullName>
    </submittedName>
</protein>
<accession>A0ABV0JKP1</accession>
<reference evidence="1 2" key="1">
    <citation type="submission" date="2022-04" db="EMBL/GenBank/DDBJ databases">
        <title>Positive selection, recombination, and allopatry shape intraspecific diversity of widespread and dominant cyanobacteria.</title>
        <authorList>
            <person name="Wei J."/>
            <person name="Shu W."/>
            <person name="Hu C."/>
        </authorList>
    </citation>
    <scope>NUCLEOTIDE SEQUENCE [LARGE SCALE GENOMIC DNA]</scope>
    <source>
        <strain evidence="1 2">GB2-A5</strain>
    </source>
</reference>
<gene>
    <name evidence="1" type="ORF">NDI37_02100</name>
</gene>
<evidence type="ECO:0000313" key="1">
    <source>
        <dbReference type="EMBL" id="MEP0863257.1"/>
    </source>
</evidence>
<sequence>MPKNYTPKTQSKGLREELPILLSVQEDFLSGLLDQIEALNKRLTTLEYLHAEQENRKDKSRGWEYEPDYYDDDCCSKVDSLEREYSEERRGS</sequence>
<evidence type="ECO:0000313" key="2">
    <source>
        <dbReference type="Proteomes" id="UP001442494"/>
    </source>
</evidence>
<organism evidence="1 2">
    <name type="scientific">Funiculus sociatus GB2-A5</name>
    <dbReference type="NCBI Taxonomy" id="2933946"/>
    <lineage>
        <taxon>Bacteria</taxon>
        <taxon>Bacillati</taxon>
        <taxon>Cyanobacteriota</taxon>
        <taxon>Cyanophyceae</taxon>
        <taxon>Coleofasciculales</taxon>
        <taxon>Coleofasciculaceae</taxon>
        <taxon>Funiculus</taxon>
    </lineage>
</organism>